<dbReference type="CDD" id="cd06170">
    <property type="entry name" value="LuxR_C_like"/>
    <property type="match status" value="1"/>
</dbReference>
<dbReference type="Gene3D" id="1.10.10.10">
    <property type="entry name" value="Winged helix-like DNA-binding domain superfamily/Winged helix DNA-binding domain"/>
    <property type="match status" value="1"/>
</dbReference>
<dbReference type="SMART" id="SM00421">
    <property type="entry name" value="HTH_LUXR"/>
    <property type="match status" value="1"/>
</dbReference>
<comment type="caution">
    <text evidence="6">The sequence shown here is derived from an EMBL/GenBank/DDBJ whole genome shotgun (WGS) entry which is preliminary data.</text>
</comment>
<feature type="domain" description="HTH luxR-type" evidence="5">
    <location>
        <begin position="290"/>
        <end position="353"/>
    </location>
</feature>
<dbReference type="OrthoDB" id="9807565at2"/>
<dbReference type="SUPFAM" id="SSF46894">
    <property type="entry name" value="C-terminal effector domain of the bipartite response regulators"/>
    <property type="match status" value="1"/>
</dbReference>
<dbReference type="Pfam" id="PF00196">
    <property type="entry name" value="GerE"/>
    <property type="match status" value="1"/>
</dbReference>
<keyword evidence="4" id="KW-0812">Transmembrane</keyword>
<dbReference type="InterPro" id="IPR000792">
    <property type="entry name" value="Tscrpt_reg_LuxR_C"/>
</dbReference>
<dbReference type="Proteomes" id="UP000271339">
    <property type="component" value="Unassembled WGS sequence"/>
</dbReference>
<dbReference type="PANTHER" id="PTHR44688:SF16">
    <property type="entry name" value="DNA-BINDING TRANSCRIPTIONAL ACTIVATOR DEVR_DOSR"/>
    <property type="match status" value="1"/>
</dbReference>
<accession>A0A3L9YRS9</accession>
<keyword evidence="2" id="KW-0238">DNA-binding</keyword>
<keyword evidence="7" id="KW-1185">Reference proteome</keyword>
<evidence type="ECO:0000259" key="5">
    <source>
        <dbReference type="PROSITE" id="PS50043"/>
    </source>
</evidence>
<evidence type="ECO:0000313" key="6">
    <source>
        <dbReference type="EMBL" id="RMA57182.1"/>
    </source>
</evidence>
<dbReference type="PANTHER" id="PTHR44688">
    <property type="entry name" value="DNA-BINDING TRANSCRIPTIONAL ACTIVATOR DEVR_DOSR"/>
    <property type="match status" value="1"/>
</dbReference>
<dbReference type="AlphaFoldDB" id="A0A3L9YRS9"/>
<evidence type="ECO:0000256" key="2">
    <source>
        <dbReference type="ARBA" id="ARBA00023125"/>
    </source>
</evidence>
<reference evidence="6 7" key="1">
    <citation type="submission" date="2018-10" db="EMBL/GenBank/DDBJ databases">
        <title>Genomic Encyclopedia of Archaeal and Bacterial Type Strains, Phase II (KMG-II): from individual species to whole genera.</title>
        <authorList>
            <person name="Goeker M."/>
        </authorList>
    </citation>
    <scope>NUCLEOTIDE SEQUENCE [LARGE SCALE GENOMIC DNA]</scope>
    <source>
        <strain evidence="6 7">DSM 23424</strain>
    </source>
</reference>
<protein>
    <submittedName>
        <fullName evidence="6">Regulatory LuxR family protein</fullName>
    </submittedName>
</protein>
<evidence type="ECO:0000256" key="3">
    <source>
        <dbReference type="ARBA" id="ARBA00023163"/>
    </source>
</evidence>
<sequence>MNRIQFFLCFLIGSISVTGIAQYKFTGYVDPNLSEGTIYLSMVEDYRKISGVYPEQILSTTAADSSGYFSFSDNNLSLENRIYRIHVDTCSEADQNTSHFTGHCPNSKEVVFVANNSDTINLPFSFDDEMFCRVESKNEKANSFLKIDSLKHDMRFAFGTYRSEANRKVNSKKWFTILQDYGEQLHEPLAELYSYAFLSDRTQQLHTYYLQDLKTNPYYDNLLQRLSEKYPNSPYIEQYKAEITSDKYIISSHKSDTFPWWLWLLLGITLLSLVGNFYFFGKLKKLKLETPSPVASLSNQEKKVLDLILEDKSNKEIASMLFVSVSTIKTHVNNLYKKLNVSSRDEVKAMFPR</sequence>
<dbReference type="PROSITE" id="PS00622">
    <property type="entry name" value="HTH_LUXR_1"/>
    <property type="match status" value="1"/>
</dbReference>
<keyword evidence="4" id="KW-1133">Transmembrane helix</keyword>
<dbReference type="PRINTS" id="PR00038">
    <property type="entry name" value="HTHLUXR"/>
</dbReference>
<dbReference type="RefSeq" id="WP_121908600.1">
    <property type="nucleotide sequence ID" value="NZ_REFC01000015.1"/>
</dbReference>
<dbReference type="GO" id="GO:0003677">
    <property type="term" value="F:DNA binding"/>
    <property type="evidence" value="ECO:0007669"/>
    <property type="project" value="UniProtKB-KW"/>
</dbReference>
<evidence type="ECO:0000313" key="7">
    <source>
        <dbReference type="Proteomes" id="UP000271339"/>
    </source>
</evidence>
<dbReference type="InterPro" id="IPR016032">
    <property type="entry name" value="Sig_transdc_resp-reg_C-effctor"/>
</dbReference>
<proteinExistence type="predicted"/>
<dbReference type="GO" id="GO:0006355">
    <property type="term" value="P:regulation of DNA-templated transcription"/>
    <property type="evidence" value="ECO:0007669"/>
    <property type="project" value="InterPro"/>
</dbReference>
<dbReference type="PROSITE" id="PS50043">
    <property type="entry name" value="HTH_LUXR_2"/>
    <property type="match status" value="1"/>
</dbReference>
<dbReference type="EMBL" id="REFC01000015">
    <property type="protein sequence ID" value="RMA57182.1"/>
    <property type="molecule type" value="Genomic_DNA"/>
</dbReference>
<gene>
    <name evidence="6" type="ORF">BXY75_3069</name>
</gene>
<keyword evidence="1" id="KW-0805">Transcription regulation</keyword>
<evidence type="ECO:0000256" key="4">
    <source>
        <dbReference type="SAM" id="Phobius"/>
    </source>
</evidence>
<keyword evidence="4" id="KW-0472">Membrane</keyword>
<feature type="transmembrane region" description="Helical" evidence="4">
    <location>
        <begin position="260"/>
        <end position="280"/>
    </location>
</feature>
<dbReference type="InterPro" id="IPR036388">
    <property type="entry name" value="WH-like_DNA-bd_sf"/>
</dbReference>
<name>A0A3L9YRS9_9FLAO</name>
<evidence type="ECO:0000256" key="1">
    <source>
        <dbReference type="ARBA" id="ARBA00023015"/>
    </source>
</evidence>
<keyword evidence="3" id="KW-0804">Transcription</keyword>
<organism evidence="6 7">
    <name type="scientific">Ulvibacter antarcticus</name>
    <dbReference type="NCBI Taxonomy" id="442714"/>
    <lineage>
        <taxon>Bacteria</taxon>
        <taxon>Pseudomonadati</taxon>
        <taxon>Bacteroidota</taxon>
        <taxon>Flavobacteriia</taxon>
        <taxon>Flavobacteriales</taxon>
        <taxon>Flavobacteriaceae</taxon>
        <taxon>Ulvibacter</taxon>
    </lineage>
</organism>